<dbReference type="RefSeq" id="WP_108001163.1">
    <property type="nucleotide sequence ID" value="NZ_JBHEEX010000006.1"/>
</dbReference>
<gene>
    <name evidence="2" type="ORF">C7449_101495</name>
</gene>
<evidence type="ECO:0000313" key="3">
    <source>
        <dbReference type="Proteomes" id="UP000241247"/>
    </source>
</evidence>
<dbReference type="Proteomes" id="UP000241247">
    <property type="component" value="Unassembled WGS sequence"/>
</dbReference>
<evidence type="ECO:0000256" key="1">
    <source>
        <dbReference type="SAM" id="SignalP"/>
    </source>
</evidence>
<comment type="caution">
    <text evidence="2">The sequence shown here is derived from an EMBL/GenBank/DDBJ whole genome shotgun (WGS) entry which is preliminary data.</text>
</comment>
<keyword evidence="3" id="KW-1185">Reference proteome</keyword>
<feature type="signal peptide" evidence="1">
    <location>
        <begin position="1"/>
        <end position="22"/>
    </location>
</feature>
<name>A0A2T5BIL1_MYCDI</name>
<evidence type="ECO:0000313" key="2">
    <source>
        <dbReference type="EMBL" id="PTM98829.1"/>
    </source>
</evidence>
<accession>A0A2T5BIL1</accession>
<sequence>MFARAATVAVCLSTGLSFAANAADYGTYVEPRPAYASARSAGACADPSVLRFITHRFEYKAAHYIRQNLSIYEIRGMQLTGFEPFNQYISSVQREYCFANATLTDGSHRPLFYLIERPWGFAGVGRSIEFCIPDLDPWHVYGAHCASLQPTY</sequence>
<protein>
    <submittedName>
        <fullName evidence="2">Uncharacterized protein</fullName>
    </submittedName>
</protein>
<organism evidence="2 3">
    <name type="scientific">Mycoplana dimorpha</name>
    <dbReference type="NCBI Taxonomy" id="28320"/>
    <lineage>
        <taxon>Bacteria</taxon>
        <taxon>Pseudomonadati</taxon>
        <taxon>Pseudomonadota</taxon>
        <taxon>Alphaproteobacteria</taxon>
        <taxon>Hyphomicrobiales</taxon>
        <taxon>Rhizobiaceae</taxon>
        <taxon>Mycoplana</taxon>
    </lineage>
</organism>
<dbReference type="OrthoDB" id="9808546at2"/>
<proteinExistence type="predicted"/>
<dbReference type="AlphaFoldDB" id="A0A2T5BIL1"/>
<keyword evidence="1" id="KW-0732">Signal</keyword>
<reference evidence="2 3" key="1">
    <citation type="submission" date="2018-04" db="EMBL/GenBank/DDBJ databases">
        <title>Genomic Encyclopedia of Type Strains, Phase IV (KMG-IV): sequencing the most valuable type-strain genomes for metagenomic binning, comparative biology and taxonomic classification.</title>
        <authorList>
            <person name="Goeker M."/>
        </authorList>
    </citation>
    <scope>NUCLEOTIDE SEQUENCE [LARGE SCALE GENOMIC DNA]</scope>
    <source>
        <strain evidence="2 3">DSM 7138</strain>
    </source>
</reference>
<dbReference type="EMBL" id="PZZZ01000001">
    <property type="protein sequence ID" value="PTM98829.1"/>
    <property type="molecule type" value="Genomic_DNA"/>
</dbReference>
<feature type="chain" id="PRO_5015425858" evidence="1">
    <location>
        <begin position="23"/>
        <end position="152"/>
    </location>
</feature>